<feature type="active site" evidence="7">
    <location>
        <position position="422"/>
    </location>
</feature>
<dbReference type="InterPro" id="IPR001102">
    <property type="entry name" value="Transglutaminase_N"/>
</dbReference>
<evidence type="ECO:0000256" key="7">
    <source>
        <dbReference type="PIRSR" id="PIRSR000459-1"/>
    </source>
</evidence>
<dbReference type="PIRSF" id="PIRSF000459">
    <property type="entry name" value="TGM_EBP42"/>
    <property type="match status" value="1"/>
</dbReference>
<dbReference type="Proteomes" id="UP001318040">
    <property type="component" value="Chromosome 25"/>
</dbReference>
<reference evidence="11" key="1">
    <citation type="submission" date="2025-08" db="UniProtKB">
        <authorList>
            <consortium name="RefSeq"/>
        </authorList>
    </citation>
    <scope>IDENTIFICATION</scope>
    <source>
        <tissue evidence="11">Sperm</tissue>
    </source>
</reference>
<dbReference type="SUPFAM" id="SSF54001">
    <property type="entry name" value="Cysteine proteinases"/>
    <property type="match status" value="1"/>
</dbReference>
<dbReference type="SMART" id="SM00460">
    <property type="entry name" value="TGc"/>
    <property type="match status" value="1"/>
</dbReference>
<evidence type="ECO:0000313" key="10">
    <source>
        <dbReference type="Proteomes" id="UP001318040"/>
    </source>
</evidence>
<feature type="binding site" evidence="8">
    <location>
        <position position="487"/>
    </location>
    <ligand>
        <name>Ca(2+)</name>
        <dbReference type="ChEBI" id="CHEBI:29108"/>
    </ligand>
</feature>
<feature type="binding site" evidence="8">
    <location>
        <position position="534"/>
    </location>
    <ligand>
        <name>Ca(2+)</name>
        <dbReference type="ChEBI" id="CHEBI:29108"/>
    </ligand>
</feature>
<dbReference type="EC" id="2.3.2.13" evidence="6"/>
<dbReference type="GO" id="GO:0003810">
    <property type="term" value="F:protein-glutamine gamma-glutamyltransferase activity"/>
    <property type="evidence" value="ECO:0007669"/>
    <property type="project" value="UniProtKB-EC"/>
</dbReference>
<evidence type="ECO:0000256" key="2">
    <source>
        <dbReference type="ARBA" id="ARBA00022679"/>
    </source>
</evidence>
<dbReference type="FunFam" id="3.90.260.10:FF:000001">
    <property type="entry name" value="Protein-glutamine gamma-glutamyltransferase 2"/>
    <property type="match status" value="1"/>
</dbReference>
<dbReference type="PANTHER" id="PTHR11590">
    <property type="entry name" value="PROTEIN-GLUTAMINE GAMMA-GLUTAMYLTRANSFERASE"/>
    <property type="match status" value="1"/>
</dbReference>
<dbReference type="SUPFAM" id="SSF49309">
    <property type="entry name" value="Transglutaminase, two C-terminal domains"/>
    <property type="match status" value="2"/>
</dbReference>
<dbReference type="SUPFAM" id="SSF81296">
    <property type="entry name" value="E set domains"/>
    <property type="match status" value="2"/>
</dbReference>
<evidence type="ECO:0000256" key="6">
    <source>
        <dbReference type="ARBA" id="ARBA00024222"/>
    </source>
</evidence>
<dbReference type="InterPro" id="IPR050779">
    <property type="entry name" value="Transglutaminase"/>
</dbReference>
<dbReference type="Pfam" id="PF00927">
    <property type="entry name" value="Transglut_C"/>
    <property type="match status" value="1"/>
</dbReference>
<dbReference type="KEGG" id="pmrn:116946005"/>
<keyword evidence="10" id="KW-1185">Reference proteome</keyword>
<dbReference type="PANTHER" id="PTHR11590:SF73">
    <property type="entry name" value="NOVEL TRANSGLUTAMINASE FAMILY PROTEIN-RELATED"/>
    <property type="match status" value="1"/>
</dbReference>
<dbReference type="InterPro" id="IPR013783">
    <property type="entry name" value="Ig-like_fold"/>
</dbReference>
<evidence type="ECO:0000256" key="5">
    <source>
        <dbReference type="ARBA" id="ARBA00023315"/>
    </source>
</evidence>
<dbReference type="RefSeq" id="XP_032816667.1">
    <property type="nucleotide sequence ID" value="XM_032960776.1"/>
</dbReference>
<keyword evidence="2" id="KW-0808">Transferase</keyword>
<sequence length="772" mass="84506">MEGTGHHRTSPSESTVLDFLETHPELLESHILGHCTADQVNRWLCKLQGGGGGGLASSPSKSRSSLLARRGRPFIIDVHLGDSYRFEPDRDELSLSLRLGPNPQESDRTLILLSSNGAANGDGGGWSLDVESLAAEEEEEAAIEVPEPGTTAWEERQSLSLDLSAVAMGGGEAGGHPAGGRLRLSVRSPADAIVGEYLLSLELIVGVEPLQITGFTVGKVWMVFNPWCPGDAVYMEDEIGVNEYVLNEKGLIYMGSNDYIYSIPWDFSQFADRVVEICFQILDNSNSALDDLEKDVPRRADPIHVSRVVSAMINSNDDRGVLNGRWNEHYTDGTNPMHWAGSANILRQWSDSGFEPVRYGQCWVFAATACTVLRALGIPSRCVTNYLSAHDTDGNLACDRFFREEDLQQVLKGRNDSVWNFHCWVESWMARPDLPPGNDGWQVIDPTPQERSNGVFCVGPAPVVAVRDGEVRHPYEAAFVFAEVNADVVNWVVTAGGEKRRANCFTGFVGQNISTKHVGSDEREDITHLYKHPEGSAEEREAFERAGRGARDAAVVLRDLEALIKLSASAFVGSNVDAHTVVRNRSGRDLTLTLTSAAAALTYTGQCGAECGARSCSVTVPAGQTARETLRVKYRDYGEHLTDQNLLRVTSLLEEPSSGQLVIMERNITLKRPRITVTIVGEPRQNRKIKARISFTNPLPSKLIHSVFSIDGEGLTSLQKIPEPAAEIGPGETLTVTAELAPSRPGTFLLSVVFNSDRIRDAHESKRVIVRP</sequence>
<dbReference type="InterPro" id="IPR008958">
    <property type="entry name" value="Transglutaminase_C"/>
</dbReference>
<comment type="cofactor">
    <cofactor evidence="8">
        <name>Ca(2+)</name>
        <dbReference type="ChEBI" id="CHEBI:29108"/>
    </cofactor>
    <text evidence="8">Binds 1 Ca(2+) ion per subunit.</text>
</comment>
<dbReference type="Pfam" id="PF01841">
    <property type="entry name" value="Transglut_core"/>
    <property type="match status" value="1"/>
</dbReference>
<accession>A0AAJ7X0L0</accession>
<dbReference type="PROSITE" id="PS00547">
    <property type="entry name" value="TRANSGLUTAMINASES"/>
    <property type="match status" value="1"/>
</dbReference>
<proteinExistence type="inferred from homology"/>
<dbReference type="InterPro" id="IPR013808">
    <property type="entry name" value="Transglutaminase_AS"/>
</dbReference>
<evidence type="ECO:0000313" key="11">
    <source>
        <dbReference type="RefSeq" id="XP_032816667.1"/>
    </source>
</evidence>
<keyword evidence="5" id="KW-0012">Acyltransferase</keyword>
<evidence type="ECO:0000259" key="9">
    <source>
        <dbReference type="SMART" id="SM00460"/>
    </source>
</evidence>
<feature type="active site" evidence="7">
    <location>
        <position position="445"/>
    </location>
</feature>
<organism evidence="10 11">
    <name type="scientific">Petromyzon marinus</name>
    <name type="common">Sea lamprey</name>
    <dbReference type="NCBI Taxonomy" id="7757"/>
    <lineage>
        <taxon>Eukaryota</taxon>
        <taxon>Metazoa</taxon>
        <taxon>Chordata</taxon>
        <taxon>Craniata</taxon>
        <taxon>Vertebrata</taxon>
        <taxon>Cyclostomata</taxon>
        <taxon>Hyperoartia</taxon>
        <taxon>Petromyzontiformes</taxon>
        <taxon>Petromyzontidae</taxon>
        <taxon>Petromyzon</taxon>
    </lineage>
</organism>
<dbReference type="AlphaFoldDB" id="A0AAJ7X0L0"/>
<feature type="binding site" evidence="8">
    <location>
        <position position="485"/>
    </location>
    <ligand>
        <name>Ca(2+)</name>
        <dbReference type="ChEBI" id="CHEBI:29108"/>
    </ligand>
</feature>
<gene>
    <name evidence="11" type="primary">LOC116946005</name>
</gene>
<name>A0AAJ7X0L0_PETMA</name>
<dbReference type="InterPro" id="IPR023608">
    <property type="entry name" value="Transglutaminase_animal"/>
</dbReference>
<evidence type="ECO:0000256" key="1">
    <source>
        <dbReference type="ARBA" id="ARBA00005968"/>
    </source>
</evidence>
<protein>
    <recommendedName>
        <fullName evidence="6">protein-glutamine gamma-glutamyltransferase</fullName>
        <ecNumber evidence="6">2.3.2.13</ecNumber>
    </recommendedName>
</protein>
<evidence type="ECO:0000256" key="3">
    <source>
        <dbReference type="ARBA" id="ARBA00022723"/>
    </source>
</evidence>
<feature type="active site" evidence="7">
    <location>
        <position position="362"/>
    </location>
</feature>
<dbReference type="GO" id="GO:0046872">
    <property type="term" value="F:metal ion binding"/>
    <property type="evidence" value="ECO:0007669"/>
    <property type="project" value="UniProtKB-KW"/>
</dbReference>
<keyword evidence="3 8" id="KW-0479">Metal-binding</keyword>
<dbReference type="InterPro" id="IPR014756">
    <property type="entry name" value="Ig_E-set"/>
</dbReference>
<dbReference type="InterPro" id="IPR002931">
    <property type="entry name" value="Transglutaminase-like"/>
</dbReference>
<dbReference type="Gene3D" id="3.90.260.10">
    <property type="entry name" value="Transglutaminase-like"/>
    <property type="match status" value="1"/>
</dbReference>
<comment type="similarity">
    <text evidence="1">Belongs to the transglutaminase superfamily. Transglutaminase family.</text>
</comment>
<dbReference type="InterPro" id="IPR038765">
    <property type="entry name" value="Papain-like_cys_pep_sf"/>
</dbReference>
<keyword evidence="4 8" id="KW-0106">Calcium</keyword>
<evidence type="ECO:0000256" key="8">
    <source>
        <dbReference type="PIRSR" id="PIRSR000459-2"/>
    </source>
</evidence>
<feature type="domain" description="Transglutaminase-like" evidence="9">
    <location>
        <begin position="354"/>
        <end position="448"/>
    </location>
</feature>
<dbReference type="InterPro" id="IPR036238">
    <property type="entry name" value="Transglutaminase_C_sf"/>
</dbReference>
<feature type="binding site" evidence="8">
    <location>
        <position position="539"/>
    </location>
    <ligand>
        <name>Ca(2+)</name>
        <dbReference type="ChEBI" id="CHEBI:29108"/>
    </ligand>
</feature>
<dbReference type="Pfam" id="PF00868">
    <property type="entry name" value="Transglut_N"/>
    <property type="match status" value="1"/>
</dbReference>
<dbReference type="InterPro" id="IPR036985">
    <property type="entry name" value="Transglutaminase-like_sf"/>
</dbReference>
<evidence type="ECO:0000256" key="4">
    <source>
        <dbReference type="ARBA" id="ARBA00022837"/>
    </source>
</evidence>
<dbReference type="Gene3D" id="2.60.40.10">
    <property type="entry name" value="Immunoglobulins"/>
    <property type="match status" value="3"/>
</dbReference>
<dbReference type="GO" id="GO:0005739">
    <property type="term" value="C:mitochondrion"/>
    <property type="evidence" value="ECO:0007669"/>
    <property type="project" value="TreeGrafter"/>
</dbReference>